<gene>
    <name evidence="1" type="ORF">Pmani_039120</name>
</gene>
<comment type="caution">
    <text evidence="1">The sequence shown here is derived from an EMBL/GenBank/DDBJ whole genome shotgun (WGS) entry which is preliminary data.</text>
</comment>
<dbReference type="EMBL" id="JAWZYT010006645">
    <property type="protein sequence ID" value="KAK4287815.1"/>
    <property type="molecule type" value="Genomic_DNA"/>
</dbReference>
<dbReference type="AlphaFoldDB" id="A0AAE1NET0"/>
<evidence type="ECO:0000313" key="1">
    <source>
        <dbReference type="EMBL" id="KAK4287815.1"/>
    </source>
</evidence>
<accession>A0AAE1NET0</accession>
<evidence type="ECO:0000313" key="2">
    <source>
        <dbReference type="Proteomes" id="UP001292094"/>
    </source>
</evidence>
<sequence length="156" mass="15711">MGGVSGVGNTATPVFGTGIGNTDLPIVAGIGNTDLPIVAGIGNTDLPIVVARLGNTAVGVGVGEGLASGLVTLMSALLHQNKTPPHLTIHISHFSPEHHPFHTAHDLGAGKRGPAGLAERRVTGQRPLVLKGRPRCVSGVGGGGGISSEGWCEVWQ</sequence>
<keyword evidence="2" id="KW-1185">Reference proteome</keyword>
<name>A0AAE1NET0_9EUCA</name>
<organism evidence="1 2">
    <name type="scientific">Petrolisthes manimaculis</name>
    <dbReference type="NCBI Taxonomy" id="1843537"/>
    <lineage>
        <taxon>Eukaryota</taxon>
        <taxon>Metazoa</taxon>
        <taxon>Ecdysozoa</taxon>
        <taxon>Arthropoda</taxon>
        <taxon>Crustacea</taxon>
        <taxon>Multicrustacea</taxon>
        <taxon>Malacostraca</taxon>
        <taxon>Eumalacostraca</taxon>
        <taxon>Eucarida</taxon>
        <taxon>Decapoda</taxon>
        <taxon>Pleocyemata</taxon>
        <taxon>Anomura</taxon>
        <taxon>Galatheoidea</taxon>
        <taxon>Porcellanidae</taxon>
        <taxon>Petrolisthes</taxon>
    </lineage>
</organism>
<protein>
    <submittedName>
        <fullName evidence="1">Uncharacterized protein</fullName>
    </submittedName>
</protein>
<dbReference type="Proteomes" id="UP001292094">
    <property type="component" value="Unassembled WGS sequence"/>
</dbReference>
<proteinExistence type="predicted"/>
<reference evidence="1" key="1">
    <citation type="submission" date="2023-11" db="EMBL/GenBank/DDBJ databases">
        <title>Genome assemblies of two species of porcelain crab, Petrolisthes cinctipes and Petrolisthes manimaculis (Anomura: Porcellanidae).</title>
        <authorList>
            <person name="Angst P."/>
        </authorList>
    </citation>
    <scope>NUCLEOTIDE SEQUENCE</scope>
    <source>
        <strain evidence="1">PB745_02</strain>
        <tissue evidence="1">Gill</tissue>
    </source>
</reference>